<feature type="domain" description="Enoyl reductase (ER)" evidence="3">
    <location>
        <begin position="10"/>
        <end position="365"/>
    </location>
</feature>
<dbReference type="Gene3D" id="3.40.50.720">
    <property type="entry name" value="NAD(P)-binding Rossmann-like Domain"/>
    <property type="match status" value="1"/>
</dbReference>
<dbReference type="SUPFAM" id="SSF50129">
    <property type="entry name" value="GroES-like"/>
    <property type="match status" value="1"/>
</dbReference>
<evidence type="ECO:0000259" key="3">
    <source>
        <dbReference type="SMART" id="SM00829"/>
    </source>
</evidence>
<dbReference type="CDD" id="cd08249">
    <property type="entry name" value="enoyl_reductase_like"/>
    <property type="match status" value="1"/>
</dbReference>
<dbReference type="PANTHER" id="PTHR45348:SF2">
    <property type="entry name" value="ZINC-TYPE ALCOHOL DEHYDROGENASE-LIKE PROTEIN C2E1P3.01"/>
    <property type="match status" value="1"/>
</dbReference>
<evidence type="ECO:0000256" key="1">
    <source>
        <dbReference type="ARBA" id="ARBA00008072"/>
    </source>
</evidence>
<dbReference type="EMBL" id="JAUJFL010000002">
    <property type="protein sequence ID" value="KAK2611690.1"/>
    <property type="molecule type" value="Genomic_DNA"/>
</dbReference>
<dbReference type="InterPro" id="IPR020843">
    <property type="entry name" value="ER"/>
</dbReference>
<dbReference type="SMART" id="SM00829">
    <property type="entry name" value="PKS_ER"/>
    <property type="match status" value="1"/>
</dbReference>
<dbReference type="InterPro" id="IPR013149">
    <property type="entry name" value="ADH-like_C"/>
</dbReference>
<evidence type="ECO:0000313" key="4">
    <source>
        <dbReference type="EMBL" id="KAK2611690.1"/>
    </source>
</evidence>
<dbReference type="InterPro" id="IPR047122">
    <property type="entry name" value="Trans-enoyl_RdTase-like"/>
</dbReference>
<dbReference type="AlphaFoldDB" id="A0AAD9SN59"/>
<proteinExistence type="inferred from homology"/>
<dbReference type="Pfam" id="PF08240">
    <property type="entry name" value="ADH_N"/>
    <property type="match status" value="1"/>
</dbReference>
<comment type="similarity">
    <text evidence="1">Belongs to the zinc-containing alcohol dehydrogenase family.</text>
</comment>
<evidence type="ECO:0000313" key="5">
    <source>
        <dbReference type="Proteomes" id="UP001265746"/>
    </source>
</evidence>
<dbReference type="Pfam" id="PF00107">
    <property type="entry name" value="ADH_zinc_N"/>
    <property type="match status" value="1"/>
</dbReference>
<dbReference type="InterPro" id="IPR011032">
    <property type="entry name" value="GroES-like_sf"/>
</dbReference>
<keyword evidence="2" id="KW-0560">Oxidoreductase</keyword>
<dbReference type="GO" id="GO:0016651">
    <property type="term" value="F:oxidoreductase activity, acting on NAD(P)H"/>
    <property type="evidence" value="ECO:0007669"/>
    <property type="project" value="InterPro"/>
</dbReference>
<dbReference type="SUPFAM" id="SSF51735">
    <property type="entry name" value="NAD(P)-binding Rossmann-fold domains"/>
    <property type="match status" value="1"/>
</dbReference>
<keyword evidence="5" id="KW-1185">Reference proteome</keyword>
<dbReference type="InterPro" id="IPR036291">
    <property type="entry name" value="NAD(P)-bd_dom_sf"/>
</dbReference>
<dbReference type="Proteomes" id="UP001265746">
    <property type="component" value="Unassembled WGS sequence"/>
</dbReference>
<gene>
    <name evidence="4" type="ORF">N8I77_005018</name>
</gene>
<dbReference type="InterPro" id="IPR013154">
    <property type="entry name" value="ADH-like_N"/>
</dbReference>
<protein>
    <recommendedName>
        <fullName evidence="3">Enoyl reductase (ER) domain-containing protein</fullName>
    </recommendedName>
</protein>
<dbReference type="Gene3D" id="3.90.180.10">
    <property type="entry name" value="Medium-chain alcohol dehydrogenases, catalytic domain"/>
    <property type="match status" value="1"/>
</dbReference>
<accession>A0AAD9SN59</accession>
<dbReference type="PANTHER" id="PTHR45348">
    <property type="entry name" value="HYPOTHETICAL OXIDOREDUCTASE (EUROFUNG)"/>
    <property type="match status" value="1"/>
</dbReference>
<reference evidence="4" key="1">
    <citation type="submission" date="2023-06" db="EMBL/GenBank/DDBJ databases">
        <authorList>
            <person name="Noh H."/>
        </authorList>
    </citation>
    <scope>NUCLEOTIDE SEQUENCE</scope>
    <source>
        <strain evidence="4">DUCC20226</strain>
    </source>
</reference>
<evidence type="ECO:0000256" key="2">
    <source>
        <dbReference type="ARBA" id="ARBA00023002"/>
    </source>
</evidence>
<comment type="caution">
    <text evidence="4">The sequence shown here is derived from an EMBL/GenBank/DDBJ whole genome shotgun (WGS) entry which is preliminary data.</text>
</comment>
<organism evidence="4 5">
    <name type="scientific">Phomopsis amygdali</name>
    <name type="common">Fusicoccum amygdali</name>
    <dbReference type="NCBI Taxonomy" id="1214568"/>
    <lineage>
        <taxon>Eukaryota</taxon>
        <taxon>Fungi</taxon>
        <taxon>Dikarya</taxon>
        <taxon>Ascomycota</taxon>
        <taxon>Pezizomycotina</taxon>
        <taxon>Sordariomycetes</taxon>
        <taxon>Sordariomycetidae</taxon>
        <taxon>Diaporthales</taxon>
        <taxon>Diaporthaceae</taxon>
        <taxon>Diaporthe</taxon>
    </lineage>
</organism>
<sequence length="371" mass="38415">MTVPSTFKAATFSAPGVRHTVTDVSLPALKPGEVAIKVTATAINPVDWKVHETGVFLPGYPAVLGSDAAGEIAAVGPDVEGFEVGTRVFFQGIIGNYESSTFQQYTNMPAALISRTPSNISDDQAAGIHLGTVAAVTALYDKSGFGLPAPWSAGGDTVGNGKAINIIGGSSSVGQYAIQLAKLSGFSRIVTNSSPAHVEFLKKLGAHVVLDRATESTPEHFHQALNGLPLPLAIDTIAHKTTLSLGIKTLQLAKTPGATLVRITADLEDLLAIVGGKRGALSSEITELAKHGHSVELKGIVGIGSSPSLRHLSEPMADNLGGEDGWISKGLFVPNRPIVVPGGLSALDEALEKNKKGVSGEKVVTKPFEGL</sequence>
<name>A0AAD9SN59_PHOAM</name>